<dbReference type="AlphaFoldDB" id="A0AAJ6ZX24"/>
<sequence length="434" mass="51645">MSVSNERVNSLTFDYLTTSRTDYQVYDLKPTPKTVFKDNKHTKTVNVEKKREATIKYTQTLKEWQSVPFDLLIGPKPILQTNPHHIQPPFEKAPDLRADEVRKTRPRLIISPAVVVDDVDDKVTRNILMESTYTSESRKAFRFIRDRPEVKAPLCEKYAPPRVVDLPKLAPPTIAPEWRMDSMKWERKQLRSHCEPTMHFWTKRRQYFYFRFDLIQRSYSVYKNITMTTRQEVLDSMINDYKTTMANDYRESAIKPFIKTVYQEKKPFIREKWKYVKYIHTMREWDGERAPFDFTIPRKAILRTNPHHIQPAYGKPKDLELESVRKTRPRLVMTPAISMDDIEDQDKWNLLMNSSYTTRMTIDYEPVTEVSNVVAPLLGKYSPAAPLTISKYKPPYVSPEWRMETTSWDQRQIRDYCDANKVFWLYTKPKRDKT</sequence>
<dbReference type="KEGG" id="pxu:106127457"/>
<accession>A0AAJ6ZX24</accession>
<gene>
    <name evidence="1" type="primary">LOC106127457</name>
</gene>
<organism evidence="1">
    <name type="scientific">Papilio xuthus</name>
    <name type="common">Asian swallowtail butterfly</name>
    <dbReference type="NCBI Taxonomy" id="66420"/>
    <lineage>
        <taxon>Eukaryota</taxon>
        <taxon>Metazoa</taxon>
        <taxon>Ecdysozoa</taxon>
        <taxon>Arthropoda</taxon>
        <taxon>Hexapoda</taxon>
        <taxon>Insecta</taxon>
        <taxon>Pterygota</taxon>
        <taxon>Neoptera</taxon>
        <taxon>Endopterygota</taxon>
        <taxon>Lepidoptera</taxon>
        <taxon>Glossata</taxon>
        <taxon>Ditrysia</taxon>
        <taxon>Papilionoidea</taxon>
        <taxon>Papilionidae</taxon>
        <taxon>Papilioninae</taxon>
        <taxon>Papilio</taxon>
    </lineage>
</organism>
<protein>
    <submittedName>
        <fullName evidence="1">Uncharacterized protein LOC106127457</fullName>
    </submittedName>
</protein>
<evidence type="ECO:0000313" key="1">
    <source>
        <dbReference type="RefSeq" id="XP_013180989.1"/>
    </source>
</evidence>
<name>A0AAJ6ZX24_PAPXU</name>
<dbReference type="GeneID" id="106127457"/>
<dbReference type="RefSeq" id="XP_013180989.1">
    <property type="nucleotide sequence ID" value="XM_013325535.1"/>
</dbReference>
<reference evidence="1" key="1">
    <citation type="submission" date="2025-08" db="UniProtKB">
        <authorList>
            <consortium name="RefSeq"/>
        </authorList>
    </citation>
    <scope>IDENTIFICATION</scope>
</reference>
<proteinExistence type="predicted"/>
<dbReference type="Proteomes" id="UP000694872">
    <property type="component" value="Unplaced"/>
</dbReference>